<sequence length="202" mass="23776">MEQMFMQYVQPPSSSGPDHHHHQEPQQQHHKMHGFVIRVSMPMEVLLMFRKSIQQDRELCLPIKKGKVAPVSMRDVAHGWMKLMEKYQKRSFDELHQSHKHGIMCFTGPELVTGHHMAQEASEALDTEIHYKHVSEHEFAKYLQQIGQLSKEEIEVCVEATENVEQGRMEEQTKDLEKLLGKKPMCLRDFFEHHEDEFKPSH</sequence>
<dbReference type="PANTHER" id="PTHR43162:SF1">
    <property type="entry name" value="PRESTALK A DIFFERENTIATION PROTEIN A"/>
    <property type="match status" value="1"/>
</dbReference>
<dbReference type="Proteomes" id="UP001150569">
    <property type="component" value="Unassembled WGS sequence"/>
</dbReference>
<protein>
    <submittedName>
        <fullName evidence="2">Uncharacterized protein</fullName>
    </submittedName>
</protein>
<organism evidence="2 3">
    <name type="scientific">Tieghemiomyces parasiticus</name>
    <dbReference type="NCBI Taxonomy" id="78921"/>
    <lineage>
        <taxon>Eukaryota</taxon>
        <taxon>Fungi</taxon>
        <taxon>Fungi incertae sedis</taxon>
        <taxon>Zoopagomycota</taxon>
        <taxon>Kickxellomycotina</taxon>
        <taxon>Dimargaritomycetes</taxon>
        <taxon>Dimargaritales</taxon>
        <taxon>Dimargaritaceae</taxon>
        <taxon>Tieghemiomyces</taxon>
    </lineage>
</organism>
<dbReference type="SUPFAM" id="SSF51735">
    <property type="entry name" value="NAD(P)-binding Rossmann-fold domains"/>
    <property type="match status" value="1"/>
</dbReference>
<feature type="region of interest" description="Disordered" evidence="1">
    <location>
        <begin position="7"/>
        <end position="30"/>
    </location>
</feature>
<evidence type="ECO:0000313" key="3">
    <source>
        <dbReference type="Proteomes" id="UP001150569"/>
    </source>
</evidence>
<keyword evidence="3" id="KW-1185">Reference proteome</keyword>
<dbReference type="Gene3D" id="3.40.50.720">
    <property type="entry name" value="NAD(P)-binding Rossmann-like Domain"/>
    <property type="match status" value="1"/>
</dbReference>
<dbReference type="EMBL" id="JANBPT010002187">
    <property type="protein sequence ID" value="KAJ1903384.1"/>
    <property type="molecule type" value="Genomic_DNA"/>
</dbReference>
<gene>
    <name evidence="2" type="ORF">IWQ60_012587</name>
</gene>
<evidence type="ECO:0000256" key="1">
    <source>
        <dbReference type="SAM" id="MobiDB-lite"/>
    </source>
</evidence>
<dbReference type="InterPro" id="IPR051604">
    <property type="entry name" value="Ergot_Alk_Oxidoreductase"/>
</dbReference>
<dbReference type="InterPro" id="IPR036291">
    <property type="entry name" value="NAD(P)-bd_dom_sf"/>
</dbReference>
<evidence type="ECO:0000313" key="2">
    <source>
        <dbReference type="EMBL" id="KAJ1903384.1"/>
    </source>
</evidence>
<comment type="caution">
    <text evidence="2">The sequence shown here is derived from an EMBL/GenBank/DDBJ whole genome shotgun (WGS) entry which is preliminary data.</text>
</comment>
<dbReference type="AlphaFoldDB" id="A0A9W7ZGK9"/>
<accession>A0A9W7ZGK9</accession>
<dbReference type="Gene3D" id="3.90.25.10">
    <property type="entry name" value="UDP-galactose 4-epimerase, domain 1"/>
    <property type="match status" value="1"/>
</dbReference>
<name>A0A9W7ZGK9_9FUNG</name>
<reference evidence="2" key="1">
    <citation type="submission" date="2022-07" db="EMBL/GenBank/DDBJ databases">
        <title>Phylogenomic reconstructions and comparative analyses of Kickxellomycotina fungi.</title>
        <authorList>
            <person name="Reynolds N.K."/>
            <person name="Stajich J.E."/>
            <person name="Barry K."/>
            <person name="Grigoriev I.V."/>
            <person name="Crous P."/>
            <person name="Smith M.E."/>
        </authorList>
    </citation>
    <scope>NUCLEOTIDE SEQUENCE</scope>
    <source>
        <strain evidence="2">RSA 861</strain>
    </source>
</reference>
<dbReference type="PANTHER" id="PTHR43162">
    <property type="match status" value="1"/>
</dbReference>
<proteinExistence type="predicted"/>
<dbReference type="OrthoDB" id="10254221at2759"/>